<protein>
    <recommendedName>
        <fullName evidence="3">ParB/Sulfiredoxin domain-containing protein</fullName>
    </recommendedName>
</protein>
<evidence type="ECO:0000313" key="1">
    <source>
        <dbReference type="EMBL" id="MDN4877061.1"/>
    </source>
</evidence>
<dbReference type="EMBL" id="JAUIQW010000002">
    <property type="protein sequence ID" value="MDN4877061.1"/>
    <property type="molecule type" value="Genomic_DNA"/>
</dbReference>
<accession>A0A9X5C1Z5</accession>
<gene>
    <name evidence="1" type="ORF">QYM23_30210</name>
</gene>
<name>A0A9X5C1Z5_BACCE</name>
<proteinExistence type="predicted"/>
<evidence type="ECO:0008006" key="3">
    <source>
        <dbReference type="Google" id="ProtNLM"/>
    </source>
</evidence>
<evidence type="ECO:0000313" key="2">
    <source>
        <dbReference type="Proteomes" id="UP001175137"/>
    </source>
</evidence>
<dbReference type="RefSeq" id="WP_166572509.1">
    <property type="nucleotide sequence ID" value="NZ_CP157849.1"/>
</dbReference>
<dbReference type="AlphaFoldDB" id="A0A9X5C1Z5"/>
<dbReference type="Proteomes" id="UP001175137">
    <property type="component" value="Unassembled WGS sequence"/>
</dbReference>
<comment type="caution">
    <text evidence="1">The sequence shown here is derived from an EMBL/GenBank/DDBJ whole genome shotgun (WGS) entry which is preliminary data.</text>
</comment>
<reference evidence="1" key="1">
    <citation type="submission" date="2023-07" db="EMBL/GenBank/DDBJ databases">
        <title>Complete genome sequence of Bacillus cereus SRCM126073 isolated from soil.</title>
        <authorList>
            <person name="Yang H.-G."/>
            <person name="Ryu M.-S."/>
            <person name="Ha G.-S."/>
            <person name="Yang H.-J."/>
            <person name="Jeong D.-Y."/>
        </authorList>
    </citation>
    <scope>NUCLEOTIDE SEQUENCE</scope>
    <source>
        <strain evidence="1">SRCM126073</strain>
    </source>
</reference>
<sequence>MLDTTTNFQKLVYCDLDRYLNDSSKKLSDYPKIQKVIRAHKQKLWSFGSFFEEILKKYSSEDISSKINNQCFTKPFFYGERKELGYYYLTWDIPKLKELIRENEIIPNTLIVDNFLDEALNNDVNLNTIDMNRENNEPIIIAQHPVANNNYKGVIIDGNHRIARAYKKGNHQILAYVLPLFVHMKGMLLDLDVFLFKLAYNFDLITKFVDHMYVVSDENLKKELHDTLFKVLYKI</sequence>
<organism evidence="1 2">
    <name type="scientific">Bacillus cereus</name>
    <dbReference type="NCBI Taxonomy" id="1396"/>
    <lineage>
        <taxon>Bacteria</taxon>
        <taxon>Bacillati</taxon>
        <taxon>Bacillota</taxon>
        <taxon>Bacilli</taxon>
        <taxon>Bacillales</taxon>
        <taxon>Bacillaceae</taxon>
        <taxon>Bacillus</taxon>
        <taxon>Bacillus cereus group</taxon>
    </lineage>
</organism>